<dbReference type="Gene3D" id="3.30.2400.10">
    <property type="entry name" value="Major capsid protein gp5"/>
    <property type="match status" value="1"/>
</dbReference>
<name>A0A8J7GL66_9ACTN</name>
<evidence type="ECO:0000313" key="4">
    <source>
        <dbReference type="Proteomes" id="UP000622552"/>
    </source>
</evidence>
<organism evidence="3 4">
    <name type="scientific">Longispora fulva</name>
    <dbReference type="NCBI Taxonomy" id="619741"/>
    <lineage>
        <taxon>Bacteria</taxon>
        <taxon>Bacillati</taxon>
        <taxon>Actinomycetota</taxon>
        <taxon>Actinomycetes</taxon>
        <taxon>Micromonosporales</taxon>
        <taxon>Micromonosporaceae</taxon>
        <taxon>Longispora</taxon>
    </lineage>
</organism>
<gene>
    <name evidence="3" type="ORF">IW245_006425</name>
</gene>
<dbReference type="RefSeq" id="WP_197006797.1">
    <property type="nucleotide sequence ID" value="NZ_BONS01000006.1"/>
</dbReference>
<dbReference type="EMBL" id="JADOUF010000001">
    <property type="protein sequence ID" value="MBG6140231.1"/>
    <property type="molecule type" value="Genomic_DNA"/>
</dbReference>
<comment type="caution">
    <text evidence="3">The sequence shown here is derived from an EMBL/GenBank/DDBJ whole genome shotgun (WGS) entry which is preliminary data.</text>
</comment>
<protein>
    <submittedName>
        <fullName evidence="3">HK97 family phage major capsid protein</fullName>
    </submittedName>
</protein>
<dbReference type="NCBIfam" id="TIGR01554">
    <property type="entry name" value="major_cap_HK97"/>
    <property type="match status" value="1"/>
</dbReference>
<sequence length="448" mass="48517">MRELITKLLARRAALGVELDTLTQAPKAEARNLNTVEETRFQEIRTELTALDERLAELDEMVTRSDAAAEVSKRYDTPAPARVTAEPEVYRRDGNLSYFKDLYNAREKGDRDAHDRLIRNNRARTDNGNAAESRALSTVNSAGGEFVPPLWLEEQFVRYARPGRVSANLVRQGVVPPGTDSINIPKVSTGTVVGVQATQNTGIPQTDLTTTSVSSPVVTIAGGQTISLQLLEQSPLNVDEVVLADLAADYGRQVNVQTLYGSGAAGQVTGLLILAGTQAITYTSATPTLAALYSKIAGAIQAIHTSRYLPPDAIVMHPRRWAWCEAQLDSQNRPLIVPAAGGPNNAAGNLDTQVSQGYVGSILGLPVYVDALIPTTVGAGSNQDTIYLMRSEDLWLWEGQVRAEAFQQTYAQNMSVLLRLYNYLSFQAGRYPQSIATINGTGLVAPTF</sequence>
<feature type="domain" description="Phage capsid-like C-terminal" evidence="2">
    <location>
        <begin position="174"/>
        <end position="388"/>
    </location>
</feature>
<dbReference type="Pfam" id="PF05065">
    <property type="entry name" value="Phage_capsid"/>
    <property type="match status" value="1"/>
</dbReference>
<dbReference type="SUPFAM" id="SSF56563">
    <property type="entry name" value="Major capsid protein gp5"/>
    <property type="match status" value="1"/>
</dbReference>
<evidence type="ECO:0000313" key="3">
    <source>
        <dbReference type="EMBL" id="MBG6140231.1"/>
    </source>
</evidence>
<comment type="subcellular location">
    <subcellularLocation>
        <location evidence="1">Virion</location>
    </subcellularLocation>
</comment>
<evidence type="ECO:0000259" key="2">
    <source>
        <dbReference type="Pfam" id="PF05065"/>
    </source>
</evidence>
<dbReference type="AlphaFoldDB" id="A0A8J7GL66"/>
<dbReference type="InterPro" id="IPR024455">
    <property type="entry name" value="Phage_capsid"/>
</dbReference>
<keyword evidence="4" id="KW-1185">Reference proteome</keyword>
<evidence type="ECO:0000256" key="1">
    <source>
        <dbReference type="ARBA" id="ARBA00004328"/>
    </source>
</evidence>
<accession>A0A8J7GL66</accession>
<reference evidence="3" key="1">
    <citation type="submission" date="2020-11" db="EMBL/GenBank/DDBJ databases">
        <title>Sequencing the genomes of 1000 actinobacteria strains.</title>
        <authorList>
            <person name="Klenk H.-P."/>
        </authorList>
    </citation>
    <scope>NUCLEOTIDE SEQUENCE</scope>
    <source>
        <strain evidence="3">DSM 45356</strain>
    </source>
</reference>
<proteinExistence type="predicted"/>
<dbReference type="InterPro" id="IPR054612">
    <property type="entry name" value="Phage_capsid-like_C"/>
</dbReference>
<dbReference type="Proteomes" id="UP000622552">
    <property type="component" value="Unassembled WGS sequence"/>
</dbReference>